<comment type="caution">
    <text evidence="1">The sequence shown here is derived from an EMBL/GenBank/DDBJ whole genome shotgun (WGS) entry which is preliminary data.</text>
</comment>
<accession>A0A9J6CGY6</accession>
<name>A0A9J6CGY6_POLVA</name>
<dbReference type="Proteomes" id="UP001107558">
    <property type="component" value="Chromosome 1"/>
</dbReference>
<organism evidence="1 2">
    <name type="scientific">Polypedilum vanderplanki</name>
    <name type="common">Sleeping chironomid midge</name>
    <dbReference type="NCBI Taxonomy" id="319348"/>
    <lineage>
        <taxon>Eukaryota</taxon>
        <taxon>Metazoa</taxon>
        <taxon>Ecdysozoa</taxon>
        <taxon>Arthropoda</taxon>
        <taxon>Hexapoda</taxon>
        <taxon>Insecta</taxon>
        <taxon>Pterygota</taxon>
        <taxon>Neoptera</taxon>
        <taxon>Endopterygota</taxon>
        <taxon>Diptera</taxon>
        <taxon>Nematocera</taxon>
        <taxon>Chironomoidea</taxon>
        <taxon>Chironomidae</taxon>
        <taxon>Chironominae</taxon>
        <taxon>Polypedilum</taxon>
        <taxon>Polypedilum</taxon>
    </lineage>
</organism>
<dbReference type="AlphaFoldDB" id="A0A9J6CGY6"/>
<reference evidence="1" key="1">
    <citation type="submission" date="2021-03" db="EMBL/GenBank/DDBJ databases">
        <title>Chromosome level genome of the anhydrobiotic midge Polypedilum vanderplanki.</title>
        <authorList>
            <person name="Yoshida Y."/>
            <person name="Kikawada T."/>
            <person name="Gusev O."/>
        </authorList>
    </citation>
    <scope>NUCLEOTIDE SEQUENCE</scope>
    <source>
        <strain evidence="1">NIAS01</strain>
        <tissue evidence="1">Whole body or cell culture</tissue>
    </source>
</reference>
<protein>
    <submittedName>
        <fullName evidence="1">Uncharacterized protein</fullName>
    </submittedName>
</protein>
<evidence type="ECO:0000313" key="1">
    <source>
        <dbReference type="EMBL" id="KAG5681197.1"/>
    </source>
</evidence>
<evidence type="ECO:0000313" key="2">
    <source>
        <dbReference type="Proteomes" id="UP001107558"/>
    </source>
</evidence>
<proteinExistence type="predicted"/>
<dbReference type="EMBL" id="JADBJN010000001">
    <property type="protein sequence ID" value="KAG5681197.1"/>
    <property type="molecule type" value="Genomic_DNA"/>
</dbReference>
<keyword evidence="2" id="KW-1185">Reference proteome</keyword>
<dbReference type="OrthoDB" id="8197165at2759"/>
<gene>
    <name evidence="1" type="ORF">PVAND_010654</name>
</gene>
<sequence length="717" mass="83316">MELTKNFVYTFLYNKKSEKLTKFEIINSCLEFIEEHVERQLTISGRTIAYSKIENMYRTYQTDYAKYNNSFNLMRERLTNWDTVHSEIPDDCFLSMQQQSTSGKRGRPKKNVEDLGRSGWYNKINKAAEFDDYNEKFSLCVAKHIAEHNGSLHLKEILNMIIKAYENGNVENLRLVNAEENDKPEKLSPEEALREILYTGLSKRTYQNIKNILDRKKANVLPPYNQVREAKQACRPSPNEMNFEDTKASVSLRAVSEHTIKRTLEMKRRELEQLVERQANLKLIETEFIFSRGGDSSTGQAQYQQKSSDGNLHDQNSLFAASITPLLWRTTNGEKFEIWKNLIPRSPDCNRPLLLQFHKETEDFVRKCFEKFKKEEKEINEDPFLFVFGESVIQVKCKFYDTLIDVKVANILAEQKGSQRCFICNKTPSQFNNMTEFLPVNDGLCQYGFSQLHFIINAFRFLLNLASKNIVKKYRNLDANQKKLVEARRNEIITKLKDEFGIIFEQPRTGGAGTTTNGNACRKVFAEPEKLNEILNLDLELVNNISIIVSLLHQLEDIDVEKFEKLCTNTHQKFFGPGGIYHWYLLSPTVHKILAHSTQIMAVLPMAPGYFSEESLEAHHKIYKQFRLHFARKESRLANIKDVFLRAMDKSDPQFFTQSVSIRLERKISKPLPERAQQYIRKEAQEAIIDDEFINGTVAYTDNFDASLDNGEVLYNL</sequence>